<proteinExistence type="predicted"/>
<organism evidence="2 3">
    <name type="scientific">Duganella radicis</name>
    <dbReference type="NCBI Taxonomy" id="551988"/>
    <lineage>
        <taxon>Bacteria</taxon>
        <taxon>Pseudomonadati</taxon>
        <taxon>Pseudomonadota</taxon>
        <taxon>Betaproteobacteria</taxon>
        <taxon>Burkholderiales</taxon>
        <taxon>Oxalobacteraceae</taxon>
        <taxon>Telluria group</taxon>
        <taxon>Duganella</taxon>
    </lineage>
</organism>
<dbReference type="EMBL" id="WNKY01000061">
    <property type="protein sequence ID" value="MTV41592.1"/>
    <property type="molecule type" value="Genomic_DNA"/>
</dbReference>
<dbReference type="AlphaFoldDB" id="A0A6L6PRW1"/>
<evidence type="ECO:0000313" key="3">
    <source>
        <dbReference type="Proteomes" id="UP000475582"/>
    </source>
</evidence>
<dbReference type="InterPro" id="IPR025272">
    <property type="entry name" value="SocA_Panacea"/>
</dbReference>
<keyword evidence="3" id="KW-1185">Reference proteome</keyword>
<gene>
    <name evidence="2" type="ORF">GM676_28975</name>
</gene>
<dbReference type="OrthoDB" id="9799173at2"/>
<name>A0A6L6PRW1_9BURK</name>
<evidence type="ECO:0000313" key="2">
    <source>
        <dbReference type="EMBL" id="MTV41592.1"/>
    </source>
</evidence>
<dbReference type="Pfam" id="PF13274">
    <property type="entry name" value="SocA_Panacea"/>
    <property type="match status" value="1"/>
</dbReference>
<dbReference type="RefSeq" id="WP_155467870.1">
    <property type="nucleotide sequence ID" value="NZ_WNKY01000061.1"/>
</dbReference>
<comment type="caution">
    <text evidence="2">The sequence shown here is derived from an EMBL/GenBank/DDBJ whole genome shotgun (WGS) entry which is preliminary data.</text>
</comment>
<dbReference type="Proteomes" id="UP000475582">
    <property type="component" value="Unassembled WGS sequence"/>
</dbReference>
<sequence>MAYSAMAMANALVKRAKEGKLRNLSPMKLQKLLFYLQSWHIARKGKPLIDDFFCRWQYGPVIPSLYHEFKEYGSSAISAYGGHIVEEDGVLVKRRPIVSERDIKTWDLIDKVIDVYGAYSGSQLSAMTHEPGSAWQSSGQVDGNPISNDILGQAIERDARYKAHNAN</sequence>
<feature type="domain" description="Antitoxin SocA-like Panacea" evidence="1">
    <location>
        <begin position="29"/>
        <end position="136"/>
    </location>
</feature>
<reference evidence="2 3" key="1">
    <citation type="submission" date="2019-11" db="EMBL/GenBank/DDBJ databases">
        <title>Type strains purchased from KCTC, JCM and DSMZ.</title>
        <authorList>
            <person name="Lu H."/>
        </authorList>
    </citation>
    <scope>NUCLEOTIDE SEQUENCE [LARGE SCALE GENOMIC DNA]</scope>
    <source>
        <strain evidence="2 3">KCTC 22382</strain>
    </source>
</reference>
<accession>A0A6L6PRW1</accession>
<evidence type="ECO:0000259" key="1">
    <source>
        <dbReference type="Pfam" id="PF13274"/>
    </source>
</evidence>
<protein>
    <submittedName>
        <fullName evidence="2">DUF4065 domain-containing protein</fullName>
    </submittedName>
</protein>